<dbReference type="Gene3D" id="3.40.30.10">
    <property type="entry name" value="Glutaredoxin"/>
    <property type="match status" value="1"/>
</dbReference>
<dbReference type="PANTHER" id="PTHR10430:SF16">
    <property type="entry name" value="PEROXIREDOXIN-5, MITOCHONDRIAL"/>
    <property type="match status" value="1"/>
</dbReference>
<name>A0A8J2X1S9_9STRA</name>
<accession>A0A8J2X1S9</accession>
<feature type="domain" description="Redoxin" evidence="5">
    <location>
        <begin position="49"/>
        <end position="138"/>
    </location>
</feature>
<keyword evidence="3" id="KW-0049">Antioxidant</keyword>
<dbReference type="EMBL" id="CAKKNE010000003">
    <property type="protein sequence ID" value="CAH0370781.1"/>
    <property type="molecule type" value="Genomic_DNA"/>
</dbReference>
<keyword evidence="7" id="KW-1185">Reference proteome</keyword>
<comment type="similarity">
    <text evidence="1">Belongs to the peroxiredoxin family. Prx5 subfamily.</text>
</comment>
<dbReference type="GO" id="GO:0042744">
    <property type="term" value="P:hydrogen peroxide catabolic process"/>
    <property type="evidence" value="ECO:0007669"/>
    <property type="project" value="TreeGrafter"/>
</dbReference>
<dbReference type="InterPro" id="IPR013740">
    <property type="entry name" value="Redoxin"/>
</dbReference>
<dbReference type="GO" id="GO:0005737">
    <property type="term" value="C:cytoplasm"/>
    <property type="evidence" value="ECO:0007669"/>
    <property type="project" value="TreeGrafter"/>
</dbReference>
<dbReference type="Pfam" id="PF08534">
    <property type="entry name" value="Redoxin"/>
    <property type="match status" value="1"/>
</dbReference>
<evidence type="ECO:0000256" key="4">
    <source>
        <dbReference type="ARBA" id="ARBA00023002"/>
    </source>
</evidence>
<gene>
    <name evidence="6" type="ORF">PECAL_3P06880</name>
</gene>
<dbReference type="InterPro" id="IPR036249">
    <property type="entry name" value="Thioredoxin-like_sf"/>
</dbReference>
<evidence type="ECO:0000313" key="7">
    <source>
        <dbReference type="Proteomes" id="UP000789595"/>
    </source>
</evidence>
<dbReference type="GO" id="GO:0045454">
    <property type="term" value="P:cell redox homeostasis"/>
    <property type="evidence" value="ECO:0007669"/>
    <property type="project" value="TreeGrafter"/>
</dbReference>
<dbReference type="Proteomes" id="UP000789595">
    <property type="component" value="Unassembled WGS sequence"/>
</dbReference>
<evidence type="ECO:0000256" key="2">
    <source>
        <dbReference type="ARBA" id="ARBA00022559"/>
    </source>
</evidence>
<reference evidence="6" key="1">
    <citation type="submission" date="2021-11" db="EMBL/GenBank/DDBJ databases">
        <authorList>
            <consortium name="Genoscope - CEA"/>
            <person name="William W."/>
        </authorList>
    </citation>
    <scope>NUCLEOTIDE SEQUENCE</scope>
</reference>
<dbReference type="PANTHER" id="PTHR10430">
    <property type="entry name" value="PEROXIREDOXIN"/>
    <property type="match status" value="1"/>
</dbReference>
<evidence type="ECO:0000313" key="6">
    <source>
        <dbReference type="EMBL" id="CAH0370781.1"/>
    </source>
</evidence>
<evidence type="ECO:0000256" key="1">
    <source>
        <dbReference type="ARBA" id="ARBA00010505"/>
    </source>
</evidence>
<keyword evidence="4" id="KW-0560">Oxidoreductase</keyword>
<sequence length="159" mass="17077">MLFKSAIKSAFAAHAPLTRTNLAVGDSIPAGTTLVKEFPNELVPGYYSKEEELKAKGIDEVLVYCVNDMAVMQAWFDDMMIKPSSIVTPLADPTRAFTAALDLEMEGTPPQLGYVRSKRFAAVFDDGKCTNLFVSAAPGDPAGDDDPSASLVENVLKSL</sequence>
<keyword evidence="2" id="KW-0575">Peroxidase</keyword>
<dbReference type="InterPro" id="IPR037944">
    <property type="entry name" value="PRX5-like"/>
</dbReference>
<evidence type="ECO:0000256" key="3">
    <source>
        <dbReference type="ARBA" id="ARBA00022862"/>
    </source>
</evidence>
<proteinExistence type="inferred from homology"/>
<dbReference type="AlphaFoldDB" id="A0A8J2X1S9"/>
<organism evidence="6 7">
    <name type="scientific">Pelagomonas calceolata</name>
    <dbReference type="NCBI Taxonomy" id="35677"/>
    <lineage>
        <taxon>Eukaryota</taxon>
        <taxon>Sar</taxon>
        <taxon>Stramenopiles</taxon>
        <taxon>Ochrophyta</taxon>
        <taxon>Pelagophyceae</taxon>
        <taxon>Pelagomonadales</taxon>
        <taxon>Pelagomonadaceae</taxon>
        <taxon>Pelagomonas</taxon>
    </lineage>
</organism>
<protein>
    <recommendedName>
        <fullName evidence="5">Redoxin domain-containing protein</fullName>
    </recommendedName>
</protein>
<dbReference type="OrthoDB" id="1882547at2759"/>
<dbReference type="SUPFAM" id="SSF52833">
    <property type="entry name" value="Thioredoxin-like"/>
    <property type="match status" value="1"/>
</dbReference>
<comment type="caution">
    <text evidence="6">The sequence shown here is derived from an EMBL/GenBank/DDBJ whole genome shotgun (WGS) entry which is preliminary data.</text>
</comment>
<evidence type="ECO:0000259" key="5">
    <source>
        <dbReference type="Pfam" id="PF08534"/>
    </source>
</evidence>
<dbReference type="GO" id="GO:0034599">
    <property type="term" value="P:cellular response to oxidative stress"/>
    <property type="evidence" value="ECO:0007669"/>
    <property type="project" value="InterPro"/>
</dbReference>
<dbReference type="GO" id="GO:0008379">
    <property type="term" value="F:thioredoxin peroxidase activity"/>
    <property type="evidence" value="ECO:0007669"/>
    <property type="project" value="InterPro"/>
</dbReference>